<keyword evidence="5 11" id="KW-0547">Nucleotide-binding</keyword>
<keyword evidence="11" id="KW-0055">Arginine biosynthesis</keyword>
<feature type="binding site" evidence="11">
    <location>
        <position position="239"/>
    </location>
    <ligand>
        <name>L-glutamine</name>
        <dbReference type="ChEBI" id="CHEBI:58359"/>
    </ligand>
</feature>
<protein>
    <recommendedName>
        <fullName evidence="11">Carbamoyl phosphate synthase small chain</fullName>
        <ecNumber evidence="11">6.3.5.5</ecNumber>
    </recommendedName>
    <alternativeName>
        <fullName evidence="11">Carbamoyl phosphate synthetase glutamine chain</fullName>
    </alternativeName>
</protein>
<dbReference type="SUPFAM" id="SSF52021">
    <property type="entry name" value="Carbamoyl phosphate synthetase, small subunit N-terminal domain"/>
    <property type="match status" value="1"/>
</dbReference>
<keyword evidence="6 11" id="KW-0067">ATP-binding</keyword>
<keyword evidence="11" id="KW-0028">Amino-acid biosynthesis</keyword>
<dbReference type="PANTHER" id="PTHR43418">
    <property type="entry name" value="MULTIFUNCTIONAL TRYPTOPHAN BIOSYNTHESIS PROTEIN-RELATED"/>
    <property type="match status" value="1"/>
</dbReference>
<evidence type="ECO:0000259" key="12">
    <source>
        <dbReference type="SMART" id="SM01097"/>
    </source>
</evidence>
<keyword evidence="4 11" id="KW-0436">Ligase</keyword>
<dbReference type="InterPro" id="IPR006274">
    <property type="entry name" value="CarbamoylP_synth_ssu"/>
</dbReference>
<evidence type="ECO:0000256" key="5">
    <source>
        <dbReference type="ARBA" id="ARBA00022741"/>
    </source>
</evidence>
<dbReference type="PROSITE" id="PS51273">
    <property type="entry name" value="GATASE_TYPE_1"/>
    <property type="match status" value="1"/>
</dbReference>
<feature type="binding site" evidence="11">
    <location>
        <position position="270"/>
    </location>
    <ligand>
        <name>L-glutamine</name>
        <dbReference type="ChEBI" id="CHEBI:58359"/>
    </ligand>
</feature>
<gene>
    <name evidence="11" type="primary">carA</name>
    <name evidence="13" type="ORF">SE18_15750</name>
</gene>
<dbReference type="GO" id="GO:0006526">
    <property type="term" value="P:L-arginine biosynthetic process"/>
    <property type="evidence" value="ECO:0007669"/>
    <property type="project" value="UniProtKB-UniRule"/>
</dbReference>
<comment type="subunit">
    <text evidence="11">Composed of two chains; the small (or glutamine) chain promotes the hydrolysis of glutamine to ammonia, which is used by the large (or ammonia) chain to synthesize carbamoyl phosphate. Tetramer of heterodimers (alpha,beta)4.</text>
</comment>
<dbReference type="Pfam" id="PF00988">
    <property type="entry name" value="CPSase_sm_chain"/>
    <property type="match status" value="1"/>
</dbReference>
<dbReference type="GO" id="GO:0004088">
    <property type="term" value="F:carbamoyl-phosphate synthase (glutamine-hydrolyzing) activity"/>
    <property type="evidence" value="ECO:0007669"/>
    <property type="project" value="UniProtKB-UniRule"/>
</dbReference>
<dbReference type="InterPro" id="IPR035686">
    <property type="entry name" value="CPSase_GATase1"/>
</dbReference>
<evidence type="ECO:0000256" key="6">
    <source>
        <dbReference type="ARBA" id="ARBA00022840"/>
    </source>
</evidence>
<evidence type="ECO:0000256" key="10">
    <source>
        <dbReference type="ARBA" id="ARBA00049285"/>
    </source>
</evidence>
<feature type="active site" description="Nucleophile" evidence="11">
    <location>
        <position position="266"/>
    </location>
</feature>
<dbReference type="InterPro" id="IPR002474">
    <property type="entry name" value="CarbamoylP_synth_ssu_N"/>
</dbReference>
<feature type="binding site" evidence="11">
    <location>
        <position position="46"/>
    </location>
    <ligand>
        <name>L-glutamine</name>
        <dbReference type="ChEBI" id="CHEBI:58359"/>
    </ligand>
</feature>
<feature type="binding site" evidence="11">
    <location>
        <position position="308"/>
    </location>
    <ligand>
        <name>L-glutamine</name>
        <dbReference type="ChEBI" id="CHEBI:58359"/>
    </ligand>
</feature>
<comment type="function">
    <text evidence="11">Small subunit of the glutamine-dependent carbamoyl phosphate synthetase (CPSase). CPSase catalyzes the formation of carbamoyl phosphate from the ammonia moiety of glutamine, carbonate, and phosphate donated by ATP, constituting the first step of 2 biosynthetic pathways, one leading to arginine and/or urea and the other to pyrimidine nucleotides. The small subunit (glutamine amidotransferase) binds and cleaves glutamine to supply the large subunit with the substrate ammonia.</text>
</comment>
<evidence type="ECO:0000256" key="9">
    <source>
        <dbReference type="ARBA" id="ARBA00048816"/>
    </source>
</evidence>
<dbReference type="STRING" id="70996.SE18_15750"/>
<dbReference type="HAMAP" id="MF_01209">
    <property type="entry name" value="CPSase_S_chain"/>
    <property type="match status" value="1"/>
</dbReference>
<dbReference type="Gene3D" id="3.40.50.880">
    <property type="match status" value="1"/>
</dbReference>
<name>A0A0P6Y866_9CHLR</name>
<comment type="pathway">
    <text evidence="2 11">Amino-acid biosynthesis; L-arginine biosynthesis; carbamoyl phosphate from bicarbonate: step 1/1.</text>
</comment>
<evidence type="ECO:0000313" key="13">
    <source>
        <dbReference type="EMBL" id="KPL85153.1"/>
    </source>
</evidence>
<dbReference type="GO" id="GO:0005524">
    <property type="term" value="F:ATP binding"/>
    <property type="evidence" value="ECO:0007669"/>
    <property type="project" value="UniProtKB-UniRule"/>
</dbReference>
<feature type="active site" evidence="11">
    <location>
        <position position="350"/>
    </location>
</feature>
<comment type="catalytic activity">
    <reaction evidence="9 11">
        <text>hydrogencarbonate + L-glutamine + 2 ATP + H2O = carbamoyl phosphate + L-glutamate + 2 ADP + phosphate + 2 H(+)</text>
        <dbReference type="Rhea" id="RHEA:18633"/>
        <dbReference type="ChEBI" id="CHEBI:15377"/>
        <dbReference type="ChEBI" id="CHEBI:15378"/>
        <dbReference type="ChEBI" id="CHEBI:17544"/>
        <dbReference type="ChEBI" id="CHEBI:29985"/>
        <dbReference type="ChEBI" id="CHEBI:30616"/>
        <dbReference type="ChEBI" id="CHEBI:43474"/>
        <dbReference type="ChEBI" id="CHEBI:58228"/>
        <dbReference type="ChEBI" id="CHEBI:58359"/>
        <dbReference type="ChEBI" id="CHEBI:456216"/>
        <dbReference type="EC" id="6.3.5.5"/>
    </reaction>
</comment>
<dbReference type="EMBL" id="LGKP01000025">
    <property type="protein sequence ID" value="KPL85153.1"/>
    <property type="molecule type" value="Genomic_DNA"/>
</dbReference>
<dbReference type="GO" id="GO:0004359">
    <property type="term" value="F:glutaminase activity"/>
    <property type="evidence" value="ECO:0007669"/>
    <property type="project" value="RHEA"/>
</dbReference>
<dbReference type="InterPro" id="IPR050472">
    <property type="entry name" value="Anth_synth/Amidotransfase"/>
</dbReference>
<dbReference type="UniPathway" id="UPA00068">
    <property type="reaction ID" value="UER00171"/>
</dbReference>
<comment type="caution">
    <text evidence="13">The sequence shown here is derived from an EMBL/GenBank/DDBJ whole genome shotgun (WGS) entry which is preliminary data.</text>
</comment>
<evidence type="ECO:0000313" key="14">
    <source>
        <dbReference type="Proteomes" id="UP000050277"/>
    </source>
</evidence>
<evidence type="ECO:0000256" key="11">
    <source>
        <dbReference type="HAMAP-Rule" id="MF_01209"/>
    </source>
</evidence>
<dbReference type="SUPFAM" id="SSF52317">
    <property type="entry name" value="Class I glutamine amidotransferase-like"/>
    <property type="match status" value="1"/>
</dbReference>
<feature type="binding site" evidence="11">
    <location>
        <position position="311"/>
    </location>
    <ligand>
        <name>L-glutamine</name>
        <dbReference type="ChEBI" id="CHEBI:58359"/>
    </ligand>
</feature>
<evidence type="ECO:0000256" key="4">
    <source>
        <dbReference type="ARBA" id="ARBA00022598"/>
    </source>
</evidence>
<dbReference type="GO" id="GO:0044205">
    <property type="term" value="P:'de novo' UMP biosynthetic process"/>
    <property type="evidence" value="ECO:0007669"/>
    <property type="project" value="UniProtKB-UniRule"/>
</dbReference>
<feature type="binding site" evidence="11">
    <location>
        <position position="310"/>
    </location>
    <ligand>
        <name>L-glutamine</name>
        <dbReference type="ChEBI" id="CHEBI:58359"/>
    </ligand>
</feature>
<dbReference type="EC" id="6.3.5.5" evidence="11"/>
<dbReference type="InterPro" id="IPR017926">
    <property type="entry name" value="GATASE"/>
</dbReference>
<dbReference type="PRINTS" id="PR00097">
    <property type="entry name" value="ANTSNTHASEII"/>
</dbReference>
<dbReference type="SMART" id="SM01097">
    <property type="entry name" value="CPSase_sm_chain"/>
    <property type="match status" value="1"/>
</dbReference>
<feature type="active site" evidence="11">
    <location>
        <position position="352"/>
    </location>
</feature>
<feature type="binding site" evidence="11">
    <location>
        <position position="267"/>
    </location>
    <ligand>
        <name>L-glutamine</name>
        <dbReference type="ChEBI" id="CHEBI:58359"/>
    </ligand>
</feature>
<dbReference type="FunFam" id="3.50.30.20:FF:000001">
    <property type="entry name" value="Carbamoyl-phosphate synthase small chain"/>
    <property type="match status" value="1"/>
</dbReference>
<feature type="domain" description="Carbamoyl-phosphate synthase small subunit N-terminal" evidence="12">
    <location>
        <begin position="2"/>
        <end position="132"/>
    </location>
</feature>
<evidence type="ECO:0000256" key="8">
    <source>
        <dbReference type="ARBA" id="ARBA00022975"/>
    </source>
</evidence>
<dbReference type="GO" id="GO:0006207">
    <property type="term" value="P:'de novo' pyrimidine nucleobase biosynthetic process"/>
    <property type="evidence" value="ECO:0007669"/>
    <property type="project" value="InterPro"/>
</dbReference>
<comment type="similarity">
    <text evidence="3 11">Belongs to the CarA family.</text>
</comment>
<proteinExistence type="inferred from homology"/>
<sequence>MTRALLALEDGRTFWGRAVGARGERAGEVVFNTSMTGYAEILTDPSYRGQLVTLTASHIGNYGIDQLDLEAATPWAEALIVRSFTERPSNWRSSESLSELLARRGVMAVADLDTRALTRHIRAAGAMRAVLSTEDLDPASLVAKAQAIPVMEGRDLASDVGTQTSYEWHEGTPTDFTTLQLALPEEIHNRHVVVYDFGVKRNTLRRLVDFGCKVTVVPNRTSAEESLALKPDGVLISNGPGDPATLDYAVDTIRSLIGQVPVFGICLGHQLIGQALGGTTFKLPFGHHAGNHPVFDTSTGKVRITAQNHGFALDPASLPNDVQVTEVSGNDQTCEGLQHQSLPVFSVQYHPEAGPGPHDGDEHFRRFIALVDQQRN</sequence>
<keyword evidence="14" id="KW-1185">Reference proteome</keyword>
<comment type="catalytic activity">
    <reaction evidence="10 11">
        <text>L-glutamine + H2O = L-glutamate + NH4(+)</text>
        <dbReference type="Rhea" id="RHEA:15889"/>
        <dbReference type="ChEBI" id="CHEBI:15377"/>
        <dbReference type="ChEBI" id="CHEBI:28938"/>
        <dbReference type="ChEBI" id="CHEBI:29985"/>
        <dbReference type="ChEBI" id="CHEBI:58359"/>
    </reaction>
</comment>
<evidence type="ECO:0000256" key="2">
    <source>
        <dbReference type="ARBA" id="ARBA00005077"/>
    </source>
</evidence>
<evidence type="ECO:0000256" key="1">
    <source>
        <dbReference type="ARBA" id="ARBA00004812"/>
    </source>
</evidence>
<dbReference type="PRINTS" id="PR00099">
    <property type="entry name" value="CPSGATASE"/>
</dbReference>
<dbReference type="PATRIC" id="fig|70996.4.peg.13"/>
<dbReference type="AlphaFoldDB" id="A0A0P6Y866"/>
<evidence type="ECO:0000256" key="7">
    <source>
        <dbReference type="ARBA" id="ARBA00022962"/>
    </source>
</evidence>
<dbReference type="OrthoDB" id="9804328at2"/>
<organism evidence="13 14">
    <name type="scientific">Herpetosiphon geysericola</name>
    <dbReference type="NCBI Taxonomy" id="70996"/>
    <lineage>
        <taxon>Bacteria</taxon>
        <taxon>Bacillati</taxon>
        <taxon>Chloroflexota</taxon>
        <taxon>Chloroflexia</taxon>
        <taxon>Herpetosiphonales</taxon>
        <taxon>Herpetosiphonaceae</taxon>
        <taxon>Herpetosiphon</taxon>
    </lineage>
</organism>
<dbReference type="UniPathway" id="UPA00070">
    <property type="reaction ID" value="UER00115"/>
</dbReference>
<dbReference type="NCBIfam" id="NF009475">
    <property type="entry name" value="PRK12838.1"/>
    <property type="match status" value="1"/>
</dbReference>
<keyword evidence="7 11" id="KW-0315">Glutamine amidotransferase</keyword>
<dbReference type="PRINTS" id="PR00096">
    <property type="entry name" value="GATASE"/>
</dbReference>
<reference evidence="13 14" key="1">
    <citation type="submission" date="2015-07" db="EMBL/GenBank/DDBJ databases">
        <title>Whole genome sequence of Herpetosiphon geysericola DSM 7119.</title>
        <authorList>
            <person name="Hemp J."/>
            <person name="Ward L.M."/>
            <person name="Pace L.A."/>
            <person name="Fischer W.W."/>
        </authorList>
    </citation>
    <scope>NUCLEOTIDE SEQUENCE [LARGE SCALE GENOMIC DNA]</scope>
    <source>
        <strain evidence="13 14">DSM 7119</strain>
    </source>
</reference>
<dbReference type="NCBIfam" id="TIGR01368">
    <property type="entry name" value="CPSaseIIsmall"/>
    <property type="match status" value="1"/>
</dbReference>
<dbReference type="Gene3D" id="3.50.30.20">
    <property type="entry name" value="Carbamoyl-phosphate synthase small subunit, N-terminal domain"/>
    <property type="match status" value="1"/>
</dbReference>
<dbReference type="GO" id="GO:0006541">
    <property type="term" value="P:glutamine metabolic process"/>
    <property type="evidence" value="ECO:0007669"/>
    <property type="project" value="InterPro"/>
</dbReference>
<dbReference type="RefSeq" id="WP_054535424.1">
    <property type="nucleotide sequence ID" value="NZ_LGKP01000025.1"/>
</dbReference>
<keyword evidence="8 11" id="KW-0665">Pyrimidine biosynthesis</keyword>
<dbReference type="Pfam" id="PF00117">
    <property type="entry name" value="GATase"/>
    <property type="match status" value="1"/>
</dbReference>
<evidence type="ECO:0000256" key="3">
    <source>
        <dbReference type="ARBA" id="ARBA00007800"/>
    </source>
</evidence>
<dbReference type="InterPro" id="IPR029062">
    <property type="entry name" value="Class_I_gatase-like"/>
</dbReference>
<dbReference type="InterPro" id="IPR036480">
    <property type="entry name" value="CarbP_synth_ssu_N_sf"/>
</dbReference>
<comment type="pathway">
    <text evidence="1 11">Pyrimidine metabolism; UMP biosynthesis via de novo pathway; (S)-dihydroorotate from bicarbonate: step 1/3.</text>
</comment>
<dbReference type="Proteomes" id="UP000050277">
    <property type="component" value="Unassembled WGS sequence"/>
</dbReference>
<feature type="region of interest" description="CPSase" evidence="11">
    <location>
        <begin position="1"/>
        <end position="190"/>
    </location>
</feature>
<accession>A0A0P6Y866</accession>
<dbReference type="CDD" id="cd01744">
    <property type="entry name" value="GATase1_CPSase"/>
    <property type="match status" value="1"/>
</dbReference>
<feature type="binding site" evidence="11">
    <location>
        <position position="241"/>
    </location>
    <ligand>
        <name>L-glutamine</name>
        <dbReference type="ChEBI" id="CHEBI:58359"/>
    </ligand>
</feature>
<dbReference type="PANTHER" id="PTHR43418:SF7">
    <property type="entry name" value="CARBAMOYL-PHOSPHATE SYNTHASE SMALL CHAIN"/>
    <property type="match status" value="1"/>
</dbReference>